<evidence type="ECO:0000313" key="3">
    <source>
        <dbReference type="Proteomes" id="UP000789595"/>
    </source>
</evidence>
<gene>
    <name evidence="1" type="ORF">PECAL_1P00530</name>
    <name evidence="2" type="ORF">PECAL_5P00550</name>
</gene>
<dbReference type="EMBL" id="CAKKNE010000005">
    <property type="protein sequence ID" value="CAH0375530.1"/>
    <property type="molecule type" value="Genomic_DNA"/>
</dbReference>
<evidence type="ECO:0000313" key="1">
    <source>
        <dbReference type="EMBL" id="CAH0363726.1"/>
    </source>
</evidence>
<dbReference type="EMBL" id="CAKKNE010000001">
    <property type="protein sequence ID" value="CAH0363726.1"/>
    <property type="molecule type" value="Genomic_DNA"/>
</dbReference>
<feature type="non-terminal residue" evidence="1">
    <location>
        <position position="1"/>
    </location>
</feature>
<feature type="non-terminal residue" evidence="1">
    <location>
        <position position="119"/>
    </location>
</feature>
<name>A0A8J2S622_9STRA</name>
<organism evidence="1 3">
    <name type="scientific">Pelagomonas calceolata</name>
    <dbReference type="NCBI Taxonomy" id="35677"/>
    <lineage>
        <taxon>Eukaryota</taxon>
        <taxon>Sar</taxon>
        <taxon>Stramenopiles</taxon>
        <taxon>Ochrophyta</taxon>
        <taxon>Pelagophyceae</taxon>
        <taxon>Pelagomonadales</taxon>
        <taxon>Pelagomonadaceae</taxon>
        <taxon>Pelagomonas</taxon>
    </lineage>
</organism>
<comment type="caution">
    <text evidence="1">The sequence shown here is derived from an EMBL/GenBank/DDBJ whole genome shotgun (WGS) entry which is preliminary data.</text>
</comment>
<dbReference type="Proteomes" id="UP000789595">
    <property type="component" value="Unassembled WGS sequence"/>
</dbReference>
<keyword evidence="3" id="KW-1185">Reference proteome</keyword>
<reference evidence="1" key="1">
    <citation type="submission" date="2021-11" db="EMBL/GenBank/DDBJ databases">
        <authorList>
            <consortium name="Genoscope - CEA"/>
            <person name="William W."/>
        </authorList>
    </citation>
    <scope>NUCLEOTIDE SEQUENCE</scope>
</reference>
<accession>A0A8J2S622</accession>
<protein>
    <submittedName>
        <fullName evidence="1">Uncharacterized protein</fullName>
    </submittedName>
</protein>
<dbReference type="AlphaFoldDB" id="A0A8J2S622"/>
<sequence>QKSARQCCVYCRYCSSCYVRGGRQGPRCSEPGACTRGGPVRVVAAPCTMSFWDEMNRVKSERTGDQIACGRCGYPQKWCTCEGDDDSGEDAPAQDEEAALECAPAQDEEAALECVPRKV</sequence>
<proteinExistence type="predicted"/>
<evidence type="ECO:0000313" key="2">
    <source>
        <dbReference type="EMBL" id="CAH0375530.1"/>
    </source>
</evidence>